<dbReference type="SUPFAM" id="SSF52096">
    <property type="entry name" value="ClpP/crotonase"/>
    <property type="match status" value="1"/>
</dbReference>
<dbReference type="PANTHER" id="PTHR43802:SF1">
    <property type="entry name" value="IP11341P-RELATED"/>
    <property type="match status" value="1"/>
</dbReference>
<dbReference type="CDD" id="cd06558">
    <property type="entry name" value="crotonase-like"/>
    <property type="match status" value="1"/>
</dbReference>
<evidence type="ECO:0000256" key="6">
    <source>
        <dbReference type="RuleBase" id="RU003707"/>
    </source>
</evidence>
<dbReference type="Proteomes" id="UP000183561">
    <property type="component" value="Unassembled WGS sequence"/>
</dbReference>
<dbReference type="GO" id="GO:0006631">
    <property type="term" value="P:fatty acid metabolic process"/>
    <property type="evidence" value="ECO:0007669"/>
    <property type="project" value="UniProtKB-KW"/>
</dbReference>
<evidence type="ECO:0000256" key="2">
    <source>
        <dbReference type="ARBA" id="ARBA00005254"/>
    </source>
</evidence>
<organism evidence="7 8">
    <name type="scientific">Rhodococcus koreensis</name>
    <dbReference type="NCBI Taxonomy" id="99653"/>
    <lineage>
        <taxon>Bacteria</taxon>
        <taxon>Bacillati</taxon>
        <taxon>Actinomycetota</taxon>
        <taxon>Actinomycetes</taxon>
        <taxon>Mycobacteriales</taxon>
        <taxon>Nocardiaceae</taxon>
        <taxon>Rhodococcus</taxon>
    </lineage>
</organism>
<evidence type="ECO:0000256" key="1">
    <source>
        <dbReference type="ARBA" id="ARBA00002994"/>
    </source>
</evidence>
<dbReference type="PANTHER" id="PTHR43802">
    <property type="entry name" value="ENOYL-COA HYDRATASE"/>
    <property type="match status" value="1"/>
</dbReference>
<dbReference type="PROSITE" id="PS00166">
    <property type="entry name" value="ENOYL_COA_HYDRATASE"/>
    <property type="match status" value="1"/>
</dbReference>
<evidence type="ECO:0000313" key="7">
    <source>
        <dbReference type="EMBL" id="SED02262.1"/>
    </source>
</evidence>
<dbReference type="RefSeq" id="WP_072936966.1">
    <property type="nucleotide sequence ID" value="NZ_FNSV01000005.1"/>
</dbReference>
<comment type="similarity">
    <text evidence="2 6">Belongs to the enoyl-CoA hydratase/isomerase family.</text>
</comment>
<evidence type="ECO:0000256" key="5">
    <source>
        <dbReference type="ARBA" id="ARBA00023717"/>
    </source>
</evidence>
<gene>
    <name evidence="7" type="ORF">SAMN04490239_6447</name>
</gene>
<reference evidence="8" key="1">
    <citation type="submission" date="2016-10" db="EMBL/GenBank/DDBJ databases">
        <authorList>
            <person name="Varghese N."/>
            <person name="Submissions S."/>
        </authorList>
    </citation>
    <scope>NUCLEOTIDE SEQUENCE [LARGE SCALE GENOMIC DNA]</scope>
    <source>
        <strain evidence="8">DSM 44498</strain>
    </source>
</reference>
<accession>A0A1H4X962</accession>
<dbReference type="EMBL" id="FNSV01000005">
    <property type="protein sequence ID" value="SED02262.1"/>
    <property type="molecule type" value="Genomic_DNA"/>
</dbReference>
<comment type="catalytic activity">
    <reaction evidence="4">
        <text>a (3S)-3-hydroxyacyl-CoA = a (2E)-enoyl-CoA + H2O</text>
        <dbReference type="Rhea" id="RHEA:16105"/>
        <dbReference type="ChEBI" id="CHEBI:15377"/>
        <dbReference type="ChEBI" id="CHEBI:57318"/>
        <dbReference type="ChEBI" id="CHEBI:58856"/>
        <dbReference type="EC" id="4.2.1.17"/>
    </reaction>
</comment>
<dbReference type="InterPro" id="IPR001753">
    <property type="entry name" value="Enoyl-CoA_hydra/iso"/>
</dbReference>
<proteinExistence type="inferred from homology"/>
<dbReference type="Gene3D" id="3.90.226.10">
    <property type="entry name" value="2-enoyl-CoA Hydratase, Chain A, domain 1"/>
    <property type="match status" value="1"/>
</dbReference>
<protein>
    <submittedName>
        <fullName evidence="7">Enoyl-CoA hydratase/carnithine racemase</fullName>
    </submittedName>
</protein>
<dbReference type="GO" id="GO:0004300">
    <property type="term" value="F:enoyl-CoA hydratase activity"/>
    <property type="evidence" value="ECO:0007669"/>
    <property type="project" value="UniProtKB-EC"/>
</dbReference>
<evidence type="ECO:0000313" key="8">
    <source>
        <dbReference type="Proteomes" id="UP000183561"/>
    </source>
</evidence>
<comment type="function">
    <text evidence="1">Could possibly oxidize fatty acids using specific components.</text>
</comment>
<keyword evidence="3" id="KW-0443">Lipid metabolism</keyword>
<dbReference type="AlphaFoldDB" id="A0A1H4X962"/>
<dbReference type="InterPro" id="IPR018376">
    <property type="entry name" value="Enoyl-CoA_hyd/isom_CS"/>
</dbReference>
<evidence type="ECO:0000256" key="4">
    <source>
        <dbReference type="ARBA" id="ARBA00023709"/>
    </source>
</evidence>
<name>A0A1H4X962_9NOCA</name>
<dbReference type="Pfam" id="PF00378">
    <property type="entry name" value="ECH_1"/>
    <property type="match status" value="1"/>
</dbReference>
<comment type="catalytic activity">
    <reaction evidence="5">
        <text>a 4-saturated-(3S)-3-hydroxyacyl-CoA = a (3E)-enoyl-CoA + H2O</text>
        <dbReference type="Rhea" id="RHEA:20724"/>
        <dbReference type="ChEBI" id="CHEBI:15377"/>
        <dbReference type="ChEBI" id="CHEBI:58521"/>
        <dbReference type="ChEBI" id="CHEBI:137480"/>
        <dbReference type="EC" id="4.2.1.17"/>
    </reaction>
</comment>
<keyword evidence="3" id="KW-0276">Fatty acid metabolism</keyword>
<dbReference type="InterPro" id="IPR029045">
    <property type="entry name" value="ClpP/crotonase-like_dom_sf"/>
</dbReference>
<sequence length="272" mass="28824">MTISIDRGLGRDGVGAPVLTSCADGVLTITLNRPHRRNALPRSGFDALGAALRTAERDPEVRVIVLRGADGHFCSGADLESAGGPGHPLDGMRLVNSTARTLAEMPKPVIACVEGYAVGAGCNLALLCDLVIATPTAKFSQIFAKRGVSVDFGGSWILPRLVGLQQAKRLVMLAETIGAEEARELGLVTWVKEPEEIDTFLGDLARRLADGPPVALALSKSLLDRGSGGTLGEALDREAHAFTINFATDAPNAIRAFVERRPAVFDGHWQVR</sequence>
<keyword evidence="8" id="KW-1185">Reference proteome</keyword>
<dbReference type="OrthoDB" id="9777711at2"/>
<evidence type="ECO:0000256" key="3">
    <source>
        <dbReference type="ARBA" id="ARBA00022832"/>
    </source>
</evidence>